<dbReference type="SUPFAM" id="SSF52402">
    <property type="entry name" value="Adenine nucleotide alpha hydrolases-like"/>
    <property type="match status" value="1"/>
</dbReference>
<dbReference type="RefSeq" id="WP_082040925.1">
    <property type="nucleotide sequence ID" value="NZ_AWTT01000023.1"/>
</dbReference>
<feature type="domain" description="UspA" evidence="2">
    <location>
        <begin position="10"/>
        <end position="151"/>
    </location>
</feature>
<comment type="caution">
    <text evidence="3">The sequence shown here is derived from an EMBL/GenBank/DDBJ whole genome shotgun (WGS) entry which is preliminary data.</text>
</comment>
<dbReference type="InterPro" id="IPR006015">
    <property type="entry name" value="Universal_stress_UspA"/>
</dbReference>
<keyword evidence="4" id="KW-1185">Reference proteome</keyword>
<dbReference type="STRING" id="1335616.WDC_1095"/>
<dbReference type="PATRIC" id="fig|1335616.4.peg.1099"/>
<evidence type="ECO:0000259" key="2">
    <source>
        <dbReference type="Pfam" id="PF00582"/>
    </source>
</evidence>
<gene>
    <name evidence="3" type="ORF">WDC_1095</name>
</gene>
<dbReference type="OrthoDB" id="2243761at2"/>
<dbReference type="InterPro" id="IPR014729">
    <property type="entry name" value="Rossmann-like_a/b/a_fold"/>
</dbReference>
<dbReference type="Gene3D" id="3.40.50.620">
    <property type="entry name" value="HUPs"/>
    <property type="match status" value="1"/>
</dbReference>
<comment type="similarity">
    <text evidence="1">Belongs to the universal stress protein A family.</text>
</comment>
<dbReference type="CDD" id="cd00293">
    <property type="entry name" value="USP-like"/>
    <property type="match status" value="1"/>
</dbReference>
<dbReference type="InterPro" id="IPR006016">
    <property type="entry name" value="UspA"/>
</dbReference>
<dbReference type="PANTHER" id="PTHR46268">
    <property type="entry name" value="STRESS RESPONSE PROTEIN NHAX"/>
    <property type="match status" value="1"/>
</dbReference>
<evidence type="ECO:0000256" key="1">
    <source>
        <dbReference type="ARBA" id="ARBA00008791"/>
    </source>
</evidence>
<dbReference type="AlphaFoldDB" id="A0A0D0Y4X5"/>
<proteinExistence type="inferred from homology"/>
<evidence type="ECO:0000313" key="3">
    <source>
        <dbReference type="EMBL" id="KIS03338.1"/>
    </source>
</evidence>
<organism evidence="3 4">
    <name type="scientific">Paucilactobacillus wasatchensis</name>
    <dbReference type="NCBI Taxonomy" id="1335616"/>
    <lineage>
        <taxon>Bacteria</taxon>
        <taxon>Bacillati</taxon>
        <taxon>Bacillota</taxon>
        <taxon>Bacilli</taxon>
        <taxon>Lactobacillales</taxon>
        <taxon>Lactobacillaceae</taxon>
        <taxon>Paucilactobacillus</taxon>
    </lineage>
</organism>
<dbReference type="Proteomes" id="UP000032279">
    <property type="component" value="Unassembled WGS sequence"/>
</dbReference>
<dbReference type="PANTHER" id="PTHR46268:SF6">
    <property type="entry name" value="UNIVERSAL STRESS PROTEIN UP12"/>
    <property type="match status" value="1"/>
</dbReference>
<evidence type="ECO:0000313" key="4">
    <source>
        <dbReference type="Proteomes" id="UP000032279"/>
    </source>
</evidence>
<dbReference type="EMBL" id="AWTT01000023">
    <property type="protein sequence ID" value="KIS03338.1"/>
    <property type="molecule type" value="Genomic_DNA"/>
</dbReference>
<protein>
    <submittedName>
        <fullName evidence="3">Universal stress protein family</fullName>
    </submittedName>
</protein>
<sequence>MAIRIEPQQFNKILVGVDDAPDAHAAFSYAVDKAKRDGSELGIVSVLETADINIYEAMSKDYIHGTRAQLEQRINEYVQAAVDYGVAKNKITAIVDEGPKPAERIVNHVLPEFHADLLVVGSVGKEDSKKMFGSQASYMAKNAGISVTIIRS</sequence>
<name>A0A0D0Y4X5_9LACO</name>
<accession>A0A0D0Y4X5</accession>
<reference evidence="3 4" key="1">
    <citation type="submission" date="2013-08" db="EMBL/GenBank/DDBJ databases">
        <title>Lactobacillus wasatchii sp. WDC04, a late gas producing bacteria isolated from aged chedder cheese.</title>
        <authorList>
            <person name="Oberg C.J."/>
            <person name="Culumber M."/>
            <person name="McMahon D.J."/>
            <person name="Broadbent J.R."/>
            <person name="Oberg T.S."/>
            <person name="Ortaki F."/>
        </authorList>
    </citation>
    <scope>NUCLEOTIDE SEQUENCE [LARGE SCALE GENOMIC DNA]</scope>
    <source>
        <strain evidence="3 4">WDC04</strain>
    </source>
</reference>
<dbReference type="Pfam" id="PF00582">
    <property type="entry name" value="Usp"/>
    <property type="match status" value="1"/>
</dbReference>
<dbReference type="PRINTS" id="PR01438">
    <property type="entry name" value="UNVRSLSTRESS"/>
</dbReference>